<keyword evidence="2 6" id="KW-0032">Aminotransferase</keyword>
<dbReference type="Pfam" id="PF00155">
    <property type="entry name" value="Aminotran_1_2"/>
    <property type="match status" value="1"/>
</dbReference>
<keyword evidence="3" id="KW-0808">Transferase</keyword>
<evidence type="ECO:0000313" key="6">
    <source>
        <dbReference type="EMBL" id="MBO8473369.1"/>
    </source>
</evidence>
<dbReference type="SUPFAM" id="SSF53383">
    <property type="entry name" value="PLP-dependent transferases"/>
    <property type="match status" value="1"/>
</dbReference>
<dbReference type="CDD" id="cd00609">
    <property type="entry name" value="AAT_like"/>
    <property type="match status" value="1"/>
</dbReference>
<dbReference type="InterPro" id="IPR051326">
    <property type="entry name" value="Kynurenine-oxoglutarate_AT"/>
</dbReference>
<evidence type="ECO:0000256" key="4">
    <source>
        <dbReference type="ARBA" id="ARBA00022898"/>
    </source>
</evidence>
<evidence type="ECO:0000256" key="3">
    <source>
        <dbReference type="ARBA" id="ARBA00022679"/>
    </source>
</evidence>
<dbReference type="GO" id="GO:0005737">
    <property type="term" value="C:cytoplasm"/>
    <property type="evidence" value="ECO:0007669"/>
    <property type="project" value="TreeGrafter"/>
</dbReference>
<dbReference type="InterPro" id="IPR015424">
    <property type="entry name" value="PyrdxlP-dep_Trfase"/>
</dbReference>
<reference evidence="6" key="2">
    <citation type="journal article" date="2021" name="PeerJ">
        <title>Extensive microbial diversity within the chicken gut microbiome revealed by metagenomics and culture.</title>
        <authorList>
            <person name="Gilroy R."/>
            <person name="Ravi A."/>
            <person name="Getino M."/>
            <person name="Pursley I."/>
            <person name="Horton D.L."/>
            <person name="Alikhan N.F."/>
            <person name="Baker D."/>
            <person name="Gharbi K."/>
            <person name="Hall N."/>
            <person name="Watson M."/>
            <person name="Adriaenssens E.M."/>
            <person name="Foster-Nyarko E."/>
            <person name="Jarju S."/>
            <person name="Secka A."/>
            <person name="Antonio M."/>
            <person name="Oren A."/>
            <person name="Chaudhuri R.R."/>
            <person name="La Ragione R."/>
            <person name="Hildebrand F."/>
            <person name="Pallen M.J."/>
        </authorList>
    </citation>
    <scope>NUCLEOTIDE SEQUENCE</scope>
    <source>
        <strain evidence="6">B1-8020</strain>
    </source>
</reference>
<dbReference type="Gene3D" id="3.90.1150.100">
    <property type="match status" value="2"/>
</dbReference>
<comment type="caution">
    <text evidence="6">The sequence shown here is derived from an EMBL/GenBank/DDBJ whole genome shotgun (WGS) entry which is preliminary data.</text>
</comment>
<dbReference type="PANTHER" id="PTHR43807:SF20">
    <property type="entry name" value="FI04487P"/>
    <property type="match status" value="1"/>
</dbReference>
<evidence type="ECO:0000256" key="2">
    <source>
        <dbReference type="ARBA" id="ARBA00022576"/>
    </source>
</evidence>
<dbReference type="EMBL" id="JADIMA010000067">
    <property type="protein sequence ID" value="MBO8473369.1"/>
    <property type="molecule type" value="Genomic_DNA"/>
</dbReference>
<proteinExistence type="predicted"/>
<dbReference type="InterPro" id="IPR015421">
    <property type="entry name" value="PyrdxlP-dep_Trfase_major"/>
</dbReference>
<dbReference type="Proteomes" id="UP000823604">
    <property type="component" value="Unassembled WGS sequence"/>
</dbReference>
<evidence type="ECO:0000256" key="1">
    <source>
        <dbReference type="ARBA" id="ARBA00001933"/>
    </source>
</evidence>
<dbReference type="Gene3D" id="3.40.640.10">
    <property type="entry name" value="Type I PLP-dependent aspartate aminotransferase-like (Major domain)"/>
    <property type="match status" value="1"/>
</dbReference>
<gene>
    <name evidence="6" type="ORF">IAB81_07035</name>
</gene>
<dbReference type="AlphaFoldDB" id="A0A9D9IIE5"/>
<evidence type="ECO:0000313" key="7">
    <source>
        <dbReference type="Proteomes" id="UP000823604"/>
    </source>
</evidence>
<keyword evidence="4" id="KW-0663">Pyridoxal phosphate</keyword>
<feature type="domain" description="Aminotransferase class I/classII large" evidence="5">
    <location>
        <begin position="63"/>
        <end position="422"/>
    </location>
</feature>
<dbReference type="GO" id="GO:0030170">
    <property type="term" value="F:pyridoxal phosphate binding"/>
    <property type="evidence" value="ECO:0007669"/>
    <property type="project" value="InterPro"/>
</dbReference>
<evidence type="ECO:0000259" key="5">
    <source>
        <dbReference type="Pfam" id="PF00155"/>
    </source>
</evidence>
<sequence length="441" mass="47782">MGREIFSKDMVADCAAELNIQDLGKAAIADVLGVAVALETKTGIPFIRMDQGIPGLPAAKIGVEAEKRALDEGVANKYPPAAGLPALKNAASRFVKAYLDVDISPRSCIPGTGSASISFAAFAITTQLAPEKDTILFIDPGFPVQKAQLSILGIRHLSFDVKPYRGAALRGRLEEYLSTGRIAALIYSNPNNPAWISFNEDELRIIGGLADKYGVIVLEDLAYFCMDSREDFGRPFSAPYPPTVARYTDNYILMLSASKMFSYAGQRLGMACISDTLASRRFPALASRYSDSGIFAQTYAGSILYTISAGTAFSTQYAVAAMMDAACDGKYDFVSDNREYARRAERMKAAFVKNGFHIVYDEDCGRPIGDGFFFSVGYGKMTGAALMKELLYYGISSISLSTTGSDYEGVRACVSKMTPEMFPLLEERLGAFNADHNTENA</sequence>
<name>A0A9D9IIE5_9BACT</name>
<reference evidence="6" key="1">
    <citation type="submission" date="2020-10" db="EMBL/GenBank/DDBJ databases">
        <authorList>
            <person name="Gilroy R."/>
        </authorList>
    </citation>
    <scope>NUCLEOTIDE SEQUENCE</scope>
    <source>
        <strain evidence="6">B1-8020</strain>
    </source>
</reference>
<organism evidence="6 7">
    <name type="scientific">Candidatus Merdivivens pullicola</name>
    <dbReference type="NCBI Taxonomy" id="2840872"/>
    <lineage>
        <taxon>Bacteria</taxon>
        <taxon>Pseudomonadati</taxon>
        <taxon>Bacteroidota</taxon>
        <taxon>Bacteroidia</taxon>
        <taxon>Bacteroidales</taxon>
        <taxon>Muribaculaceae</taxon>
        <taxon>Muribaculaceae incertae sedis</taxon>
        <taxon>Candidatus Merdivivens</taxon>
    </lineage>
</organism>
<dbReference type="PANTHER" id="PTHR43807">
    <property type="entry name" value="FI04487P"/>
    <property type="match status" value="1"/>
</dbReference>
<comment type="cofactor">
    <cofactor evidence="1">
        <name>pyridoxal 5'-phosphate</name>
        <dbReference type="ChEBI" id="CHEBI:597326"/>
    </cofactor>
</comment>
<accession>A0A9D9IIE5</accession>
<dbReference type="InterPro" id="IPR004839">
    <property type="entry name" value="Aminotransferase_I/II_large"/>
</dbReference>
<protein>
    <submittedName>
        <fullName evidence="6">Pyridoxal phosphate-dependent aminotransferase</fullName>
    </submittedName>
</protein>
<dbReference type="GO" id="GO:0016212">
    <property type="term" value="F:kynurenine-oxoglutarate transaminase activity"/>
    <property type="evidence" value="ECO:0007669"/>
    <property type="project" value="TreeGrafter"/>
</dbReference>